<dbReference type="AlphaFoldDB" id="M1NVQ1"/>
<reference evidence="2 3" key="1">
    <citation type="journal article" date="2012" name="Stand. Genomic Sci.">
        <title>Genome sequence of the halotolerant bacterium Corynebacterium halotolerans type strain YIM 70093(T) (= DSM 44683(T)).</title>
        <authorList>
            <person name="Ruckert C."/>
            <person name="Albersmeier A."/>
            <person name="Al-Dilaimi A."/>
            <person name="Niehaus K."/>
            <person name="Szczepanowski R."/>
            <person name="Kalinowski J."/>
        </authorList>
    </citation>
    <scope>NUCLEOTIDE SEQUENCE [LARGE SCALE GENOMIC DNA]</scope>
    <source>
        <strain evidence="2">YIM 70093</strain>
    </source>
</reference>
<dbReference type="RefSeq" id="WP_015399991.1">
    <property type="nucleotide sequence ID" value="NC_020302.1"/>
</dbReference>
<dbReference type="PATRIC" id="fig|1121362.3.peg.558"/>
<feature type="region of interest" description="Disordered" evidence="1">
    <location>
        <begin position="179"/>
        <end position="198"/>
    </location>
</feature>
<evidence type="ECO:0000313" key="2">
    <source>
        <dbReference type="EMBL" id="AGF71570.1"/>
    </source>
</evidence>
<gene>
    <name evidence="2" type="ORF">A605_02780</name>
</gene>
<keyword evidence="3" id="KW-1185">Reference proteome</keyword>
<protein>
    <submittedName>
        <fullName evidence="2">Uncharacterized protein</fullName>
    </submittedName>
</protein>
<dbReference type="EMBL" id="CP003697">
    <property type="protein sequence ID" value="AGF71570.1"/>
    <property type="molecule type" value="Genomic_DNA"/>
</dbReference>
<organism evidence="2 3">
    <name type="scientific">Corynebacterium halotolerans YIM 70093 = DSM 44683</name>
    <dbReference type="NCBI Taxonomy" id="1121362"/>
    <lineage>
        <taxon>Bacteria</taxon>
        <taxon>Bacillati</taxon>
        <taxon>Actinomycetota</taxon>
        <taxon>Actinomycetes</taxon>
        <taxon>Mycobacteriales</taxon>
        <taxon>Corynebacteriaceae</taxon>
        <taxon>Corynebacterium</taxon>
    </lineage>
</organism>
<evidence type="ECO:0000256" key="1">
    <source>
        <dbReference type="SAM" id="MobiDB-lite"/>
    </source>
</evidence>
<name>M1NVQ1_9CORY</name>
<dbReference type="OrthoDB" id="9973236at2"/>
<proteinExistence type="predicted"/>
<dbReference type="eggNOG" id="ENOG5030A1Q">
    <property type="taxonomic scope" value="Bacteria"/>
</dbReference>
<feature type="compositionally biased region" description="Basic and acidic residues" evidence="1">
    <location>
        <begin position="184"/>
        <end position="198"/>
    </location>
</feature>
<accession>M1NVQ1</accession>
<dbReference type="KEGG" id="chn:A605_02780"/>
<dbReference type="Proteomes" id="UP000011723">
    <property type="component" value="Chromosome"/>
</dbReference>
<dbReference type="STRING" id="1121362.A605_02780"/>
<sequence length="198" mass="22257">MDTFDPLHLDRHLCDGEPDPARYPVHPAGTWERAMLFMSLGYRPAREDVEDLERWSRLGPGERHTALAKHRRTMRAITTAAGKELATGEVESSTRLARRLAGYPGVPHATRTMALLKTVPHVPLGAMGSGGELRRLYLPRASGSPGHFLSFSTRALREFPEVYAQRRSAQRRDILTNYWSQVHDGQRPGPDHSERKSA</sequence>
<dbReference type="HOGENOM" id="CLU_1376155_0_0_11"/>
<evidence type="ECO:0000313" key="3">
    <source>
        <dbReference type="Proteomes" id="UP000011723"/>
    </source>
</evidence>